<accession>A0ACB8WV38</accession>
<keyword evidence="2" id="KW-1185">Reference proteome</keyword>
<evidence type="ECO:0000313" key="1">
    <source>
        <dbReference type="EMBL" id="KAI3371323.1"/>
    </source>
</evidence>
<reference evidence="1" key="1">
    <citation type="submission" date="2022-04" db="EMBL/GenBank/DDBJ databases">
        <title>Jade perch genome.</title>
        <authorList>
            <person name="Chao B."/>
        </authorList>
    </citation>
    <scope>NUCLEOTIDE SEQUENCE</scope>
    <source>
        <strain evidence="1">CB-2022</strain>
    </source>
</reference>
<name>A0ACB8WV38_9TELE</name>
<comment type="caution">
    <text evidence="1">The sequence shown here is derived from an EMBL/GenBank/DDBJ whole genome shotgun (WGS) entry which is preliminary data.</text>
</comment>
<protein>
    <submittedName>
        <fullName evidence="1">Uncharacterized protein</fullName>
    </submittedName>
</protein>
<dbReference type="EMBL" id="CM041536">
    <property type="protein sequence ID" value="KAI3371323.1"/>
    <property type="molecule type" value="Genomic_DNA"/>
</dbReference>
<organism evidence="1 2">
    <name type="scientific">Scortum barcoo</name>
    <name type="common">barcoo grunter</name>
    <dbReference type="NCBI Taxonomy" id="214431"/>
    <lineage>
        <taxon>Eukaryota</taxon>
        <taxon>Metazoa</taxon>
        <taxon>Chordata</taxon>
        <taxon>Craniata</taxon>
        <taxon>Vertebrata</taxon>
        <taxon>Euteleostomi</taxon>
        <taxon>Actinopterygii</taxon>
        <taxon>Neopterygii</taxon>
        <taxon>Teleostei</taxon>
        <taxon>Neoteleostei</taxon>
        <taxon>Acanthomorphata</taxon>
        <taxon>Eupercaria</taxon>
        <taxon>Centrarchiformes</taxon>
        <taxon>Terapontoidei</taxon>
        <taxon>Terapontidae</taxon>
        <taxon>Scortum</taxon>
    </lineage>
</organism>
<proteinExistence type="predicted"/>
<sequence length="176" mass="19746">MLSRFMSGSIRNLEREYSCTVRLLDDTEYTCTIQVSHLSATVCSLTPRIVSEAADCVRDRKCLRVPLLVPTRRNDGTGNNCVIFVISYNTDFGVPQLTVHVSEHKPSMKSKELSVDLIDRIVKSGEGYRKLSAALKVPMSTVASIIHKWKKFGTTRTLPRASRLSKLSDLGKRSER</sequence>
<dbReference type="Proteomes" id="UP000831701">
    <property type="component" value="Chromosome 6"/>
</dbReference>
<evidence type="ECO:0000313" key="2">
    <source>
        <dbReference type="Proteomes" id="UP000831701"/>
    </source>
</evidence>
<gene>
    <name evidence="1" type="ORF">L3Q82_023940</name>
</gene>